<evidence type="ECO:0000313" key="2">
    <source>
        <dbReference type="EMBL" id="KAF5529043.1"/>
    </source>
</evidence>
<reference evidence="2 3" key="1">
    <citation type="submission" date="2020-05" db="EMBL/GenBank/DDBJ databases">
        <title>Identification and distribution of gene clusters putatively required for synthesis of sphingolipid metabolism inhibitors in phylogenetically diverse species of the filamentous fungus Fusarium.</title>
        <authorList>
            <person name="Kim H.-S."/>
            <person name="Busman M."/>
            <person name="Brown D.W."/>
            <person name="Divon H."/>
            <person name="Uhlig S."/>
            <person name="Proctor R.H."/>
        </authorList>
    </citation>
    <scope>NUCLEOTIDE SEQUENCE [LARGE SCALE GENOMIC DNA]</scope>
    <source>
        <strain evidence="2 3">NRRL 13617</strain>
    </source>
</reference>
<comment type="caution">
    <text evidence="2">The sequence shown here is derived from an EMBL/GenBank/DDBJ whole genome shotgun (WGS) entry which is preliminary data.</text>
</comment>
<gene>
    <name evidence="2" type="ORF">FPHYL_14277</name>
</gene>
<dbReference type="AlphaFoldDB" id="A0A8H5MHR5"/>
<evidence type="ECO:0000313" key="3">
    <source>
        <dbReference type="Proteomes" id="UP000582016"/>
    </source>
</evidence>
<sequence length="99" mass="10900">MANEYRMSLSYPNPSLGQIAVTENDLEENTPMGTEVIGLRKHSITGPRRVVLVISLLAGLLFSSLDTSIVSTSLVTISHDLDDFTNAPWIVLAYLLTYM</sequence>
<dbReference type="SUPFAM" id="SSF103473">
    <property type="entry name" value="MFS general substrate transporter"/>
    <property type="match status" value="1"/>
</dbReference>
<keyword evidence="3" id="KW-1185">Reference proteome</keyword>
<dbReference type="InterPro" id="IPR036259">
    <property type="entry name" value="MFS_trans_sf"/>
</dbReference>
<keyword evidence="1" id="KW-0812">Transmembrane</keyword>
<accession>A0A8H5MHR5</accession>
<organism evidence="2 3">
    <name type="scientific">Fusarium phyllophilum</name>
    <dbReference type="NCBI Taxonomy" id="47803"/>
    <lineage>
        <taxon>Eukaryota</taxon>
        <taxon>Fungi</taxon>
        <taxon>Dikarya</taxon>
        <taxon>Ascomycota</taxon>
        <taxon>Pezizomycotina</taxon>
        <taxon>Sordariomycetes</taxon>
        <taxon>Hypocreomycetidae</taxon>
        <taxon>Hypocreales</taxon>
        <taxon>Nectriaceae</taxon>
        <taxon>Fusarium</taxon>
        <taxon>Fusarium fujikuroi species complex</taxon>
    </lineage>
</organism>
<proteinExistence type="predicted"/>
<keyword evidence="1" id="KW-1133">Transmembrane helix</keyword>
<keyword evidence="1" id="KW-0472">Membrane</keyword>
<evidence type="ECO:0000256" key="1">
    <source>
        <dbReference type="SAM" id="Phobius"/>
    </source>
</evidence>
<dbReference type="EMBL" id="JAAOAQ010001363">
    <property type="protein sequence ID" value="KAF5529043.1"/>
    <property type="molecule type" value="Genomic_DNA"/>
</dbReference>
<feature type="non-terminal residue" evidence="2">
    <location>
        <position position="1"/>
    </location>
</feature>
<protein>
    <submittedName>
        <fullName evidence="2">Multidrug transporter</fullName>
    </submittedName>
</protein>
<dbReference type="Proteomes" id="UP000582016">
    <property type="component" value="Unassembled WGS sequence"/>
</dbReference>
<dbReference type="OrthoDB" id="4951331at2759"/>
<name>A0A8H5MHR5_9HYPO</name>
<feature type="transmembrane region" description="Helical" evidence="1">
    <location>
        <begin position="50"/>
        <end position="70"/>
    </location>
</feature>